<keyword evidence="3" id="KW-1185">Reference proteome</keyword>
<dbReference type="Proteomes" id="UP000054064">
    <property type="component" value="Unassembled WGS sequence"/>
</dbReference>
<gene>
    <name evidence="2" type="ORF">N320_02708</name>
</gene>
<dbReference type="AlphaFoldDB" id="A0A091GZH6"/>
<protein>
    <submittedName>
        <fullName evidence="2">Uncharacterized protein</fullName>
    </submittedName>
</protein>
<evidence type="ECO:0000313" key="3">
    <source>
        <dbReference type="Proteomes" id="UP000054064"/>
    </source>
</evidence>
<feature type="compositionally biased region" description="Basic and acidic residues" evidence="1">
    <location>
        <begin position="27"/>
        <end position="43"/>
    </location>
</feature>
<sequence>SFLPTHPFSQGLRELCESSVLQPKAIETRRWVKKQGEEGTNGERKKRGTQKH</sequence>
<reference evidence="2 3" key="1">
    <citation type="submission" date="2014-04" db="EMBL/GenBank/DDBJ databases">
        <title>Genome evolution of avian class.</title>
        <authorList>
            <person name="Zhang G."/>
            <person name="Li C."/>
        </authorList>
    </citation>
    <scope>NUCLEOTIDE SEQUENCE [LARGE SCALE GENOMIC DNA]</scope>
    <source>
        <strain evidence="2">BGI_N320</strain>
    </source>
</reference>
<organism evidence="2 3">
    <name type="scientific">Buceros rhinoceros silvestris</name>
    <dbReference type="NCBI Taxonomy" id="175836"/>
    <lineage>
        <taxon>Eukaryota</taxon>
        <taxon>Metazoa</taxon>
        <taxon>Chordata</taxon>
        <taxon>Craniata</taxon>
        <taxon>Vertebrata</taxon>
        <taxon>Euteleostomi</taxon>
        <taxon>Archelosauria</taxon>
        <taxon>Archosauria</taxon>
        <taxon>Dinosauria</taxon>
        <taxon>Saurischia</taxon>
        <taxon>Theropoda</taxon>
        <taxon>Coelurosauria</taxon>
        <taxon>Aves</taxon>
        <taxon>Neognathae</taxon>
        <taxon>Neoaves</taxon>
        <taxon>Telluraves</taxon>
        <taxon>Coraciimorphae</taxon>
        <taxon>Bucerotiformes</taxon>
        <taxon>Bucerotidae</taxon>
        <taxon>Buceros</taxon>
    </lineage>
</organism>
<feature type="non-terminal residue" evidence="2">
    <location>
        <position position="52"/>
    </location>
</feature>
<accession>A0A091GZH6</accession>
<evidence type="ECO:0000313" key="2">
    <source>
        <dbReference type="EMBL" id="KFO88564.1"/>
    </source>
</evidence>
<evidence type="ECO:0000256" key="1">
    <source>
        <dbReference type="SAM" id="MobiDB-lite"/>
    </source>
</evidence>
<feature type="region of interest" description="Disordered" evidence="1">
    <location>
        <begin position="27"/>
        <end position="52"/>
    </location>
</feature>
<name>A0A091GZH6_BUCRH</name>
<proteinExistence type="predicted"/>
<dbReference type="EMBL" id="KL517617">
    <property type="protein sequence ID" value="KFO88564.1"/>
    <property type="molecule type" value="Genomic_DNA"/>
</dbReference>
<feature type="non-terminal residue" evidence="2">
    <location>
        <position position="1"/>
    </location>
</feature>